<keyword evidence="3" id="KW-1185">Reference proteome</keyword>
<evidence type="ECO:0000313" key="2">
    <source>
        <dbReference type="EMBL" id="KAJ9585688.1"/>
    </source>
</evidence>
<reference evidence="2" key="1">
    <citation type="journal article" date="2023" name="IScience">
        <title>Live-bearing cockroach genome reveals convergent evolutionary mechanisms linked to viviparity in insects and beyond.</title>
        <authorList>
            <person name="Fouks B."/>
            <person name="Harrison M.C."/>
            <person name="Mikhailova A.A."/>
            <person name="Marchal E."/>
            <person name="English S."/>
            <person name="Carruthers M."/>
            <person name="Jennings E.C."/>
            <person name="Chiamaka E.L."/>
            <person name="Frigard R.A."/>
            <person name="Pippel M."/>
            <person name="Attardo G.M."/>
            <person name="Benoit J.B."/>
            <person name="Bornberg-Bauer E."/>
            <person name="Tobe S.S."/>
        </authorList>
    </citation>
    <scope>NUCLEOTIDE SEQUENCE</scope>
    <source>
        <strain evidence="2">Stay&amp;Tobe</strain>
    </source>
</reference>
<reference evidence="2" key="2">
    <citation type="submission" date="2023-05" db="EMBL/GenBank/DDBJ databases">
        <authorList>
            <person name="Fouks B."/>
        </authorList>
    </citation>
    <scope>NUCLEOTIDE SEQUENCE</scope>
    <source>
        <strain evidence="2">Stay&amp;Tobe</strain>
        <tissue evidence="2">Testes</tissue>
    </source>
</reference>
<sequence>PVREPATSGQDANQYRRSPGLSKSVRHAKVSSTPLDDQVTSRSDWDIRRWGSLGLYQWHMNARTEEYYRKTTAKVYYSARHLQN</sequence>
<proteinExistence type="predicted"/>
<evidence type="ECO:0000313" key="3">
    <source>
        <dbReference type="Proteomes" id="UP001233999"/>
    </source>
</evidence>
<feature type="compositionally biased region" description="Polar residues" evidence="1">
    <location>
        <begin position="7"/>
        <end position="16"/>
    </location>
</feature>
<feature type="non-terminal residue" evidence="2">
    <location>
        <position position="1"/>
    </location>
</feature>
<feature type="region of interest" description="Disordered" evidence="1">
    <location>
        <begin position="1"/>
        <end position="38"/>
    </location>
</feature>
<dbReference type="Proteomes" id="UP001233999">
    <property type="component" value="Unassembled WGS sequence"/>
</dbReference>
<gene>
    <name evidence="2" type="ORF">L9F63_002478</name>
</gene>
<protein>
    <submittedName>
        <fullName evidence="2">Uncharacterized protein</fullName>
    </submittedName>
</protein>
<dbReference type="AlphaFoldDB" id="A0AAD8ECW8"/>
<comment type="caution">
    <text evidence="2">The sequence shown here is derived from an EMBL/GenBank/DDBJ whole genome shotgun (WGS) entry which is preliminary data.</text>
</comment>
<accession>A0AAD8ECW8</accession>
<dbReference type="EMBL" id="JASPKZ010007251">
    <property type="protein sequence ID" value="KAJ9585688.1"/>
    <property type="molecule type" value="Genomic_DNA"/>
</dbReference>
<evidence type="ECO:0000256" key="1">
    <source>
        <dbReference type="SAM" id="MobiDB-lite"/>
    </source>
</evidence>
<name>A0AAD8ECW8_DIPPU</name>
<organism evidence="2 3">
    <name type="scientific">Diploptera punctata</name>
    <name type="common">Pacific beetle cockroach</name>
    <dbReference type="NCBI Taxonomy" id="6984"/>
    <lineage>
        <taxon>Eukaryota</taxon>
        <taxon>Metazoa</taxon>
        <taxon>Ecdysozoa</taxon>
        <taxon>Arthropoda</taxon>
        <taxon>Hexapoda</taxon>
        <taxon>Insecta</taxon>
        <taxon>Pterygota</taxon>
        <taxon>Neoptera</taxon>
        <taxon>Polyneoptera</taxon>
        <taxon>Dictyoptera</taxon>
        <taxon>Blattodea</taxon>
        <taxon>Blaberoidea</taxon>
        <taxon>Blaberidae</taxon>
        <taxon>Diplopterinae</taxon>
        <taxon>Diploptera</taxon>
    </lineage>
</organism>